<feature type="domain" description="CHAT" evidence="3">
    <location>
        <begin position="693"/>
        <end position="1054"/>
    </location>
</feature>
<dbReference type="PANTHER" id="PTHR10098">
    <property type="entry name" value="RAPSYN-RELATED"/>
    <property type="match status" value="1"/>
</dbReference>
<evidence type="ECO:0000313" key="4">
    <source>
        <dbReference type="EMBL" id="BAY81478.1"/>
    </source>
</evidence>
<protein>
    <submittedName>
        <fullName evidence="4">TPR domain protein</fullName>
    </submittedName>
</protein>
<evidence type="ECO:0000256" key="1">
    <source>
        <dbReference type="PROSITE-ProRule" id="PRU00339"/>
    </source>
</evidence>
<keyword evidence="1" id="KW-0802">TPR repeat</keyword>
<proteinExistence type="predicted"/>
<feature type="repeat" description="TPR" evidence="1">
    <location>
        <begin position="304"/>
        <end position="337"/>
    </location>
</feature>
<dbReference type="Proteomes" id="UP000218418">
    <property type="component" value="Chromosome"/>
</dbReference>
<feature type="repeat" description="TPR" evidence="1">
    <location>
        <begin position="383"/>
        <end position="416"/>
    </location>
</feature>
<evidence type="ECO:0000259" key="3">
    <source>
        <dbReference type="Pfam" id="PF12770"/>
    </source>
</evidence>
<dbReference type="SMART" id="SM00028">
    <property type="entry name" value="TPR"/>
    <property type="match status" value="8"/>
</dbReference>
<feature type="repeat" description="TPR" evidence="1">
    <location>
        <begin position="104"/>
        <end position="137"/>
    </location>
</feature>
<feature type="repeat" description="TPR" evidence="1">
    <location>
        <begin position="184"/>
        <end position="217"/>
    </location>
</feature>
<dbReference type="EMBL" id="AP018227">
    <property type="protein sequence ID" value="BAY81478.1"/>
    <property type="molecule type" value="Genomic_DNA"/>
</dbReference>
<dbReference type="PANTHER" id="PTHR10098:SF108">
    <property type="entry name" value="TETRATRICOPEPTIDE REPEAT PROTEIN 28"/>
    <property type="match status" value="1"/>
</dbReference>
<dbReference type="PROSITE" id="PS50293">
    <property type="entry name" value="TPR_REGION"/>
    <property type="match status" value="1"/>
</dbReference>
<dbReference type="Pfam" id="PF13424">
    <property type="entry name" value="TPR_12"/>
    <property type="match status" value="4"/>
</dbReference>
<dbReference type="PROSITE" id="PS50005">
    <property type="entry name" value="TPR"/>
    <property type="match status" value="7"/>
</dbReference>
<evidence type="ECO:0000256" key="2">
    <source>
        <dbReference type="SAM" id="MobiDB-lite"/>
    </source>
</evidence>
<dbReference type="OrthoDB" id="434769at2"/>
<keyword evidence="5" id="KW-1185">Reference proteome</keyword>
<organism evidence="4 5">
    <name type="scientific">Calothrix parasitica NIES-267</name>
    <dbReference type="NCBI Taxonomy" id="1973488"/>
    <lineage>
        <taxon>Bacteria</taxon>
        <taxon>Bacillati</taxon>
        <taxon>Cyanobacteriota</taxon>
        <taxon>Cyanophyceae</taxon>
        <taxon>Nostocales</taxon>
        <taxon>Calotrichaceae</taxon>
        <taxon>Calothrix</taxon>
    </lineage>
</organism>
<dbReference type="AlphaFoldDB" id="A0A1Z4LK60"/>
<dbReference type="InterPro" id="IPR024983">
    <property type="entry name" value="CHAT_dom"/>
</dbReference>
<feature type="region of interest" description="Disordered" evidence="2">
    <location>
        <begin position="740"/>
        <end position="775"/>
    </location>
</feature>
<feature type="repeat" description="TPR" evidence="1">
    <location>
        <begin position="224"/>
        <end position="257"/>
    </location>
</feature>
<dbReference type="InterPro" id="IPR019734">
    <property type="entry name" value="TPR_rpt"/>
</dbReference>
<dbReference type="Pfam" id="PF13181">
    <property type="entry name" value="TPR_8"/>
    <property type="match status" value="1"/>
</dbReference>
<dbReference type="InterPro" id="IPR011990">
    <property type="entry name" value="TPR-like_helical_dom_sf"/>
</dbReference>
<name>A0A1Z4LK60_9CYAN</name>
<dbReference type="SUPFAM" id="SSF48452">
    <property type="entry name" value="TPR-like"/>
    <property type="match status" value="3"/>
</dbReference>
<evidence type="ECO:0000313" key="5">
    <source>
        <dbReference type="Proteomes" id="UP000218418"/>
    </source>
</evidence>
<reference evidence="4 5" key="1">
    <citation type="submission" date="2017-06" db="EMBL/GenBank/DDBJ databases">
        <title>Genome sequencing of cyanobaciteial culture collection at National Institute for Environmental Studies (NIES).</title>
        <authorList>
            <person name="Hirose Y."/>
            <person name="Shimura Y."/>
            <person name="Fujisawa T."/>
            <person name="Nakamura Y."/>
            <person name="Kawachi M."/>
        </authorList>
    </citation>
    <scope>NUCLEOTIDE SEQUENCE [LARGE SCALE GENOMIC DNA]</scope>
    <source>
        <strain evidence="4 5">NIES-267</strain>
    </source>
</reference>
<gene>
    <name evidence="4" type="ORF">NIES267_09550</name>
</gene>
<dbReference type="Pfam" id="PF12770">
    <property type="entry name" value="CHAT"/>
    <property type="match status" value="1"/>
</dbReference>
<accession>A0A1Z4LK60</accession>
<feature type="repeat" description="TPR" evidence="1">
    <location>
        <begin position="264"/>
        <end position="297"/>
    </location>
</feature>
<dbReference type="Gene3D" id="1.25.40.10">
    <property type="entry name" value="Tetratricopeptide repeat domain"/>
    <property type="match status" value="2"/>
</dbReference>
<feature type="repeat" description="TPR" evidence="1">
    <location>
        <begin position="144"/>
        <end position="177"/>
    </location>
</feature>
<sequence>MNTDSKSPKIPFHQTLTKHAVVLFISLFLLSESSAVSAGNYGLKIAQKLETTQQNNTRAEAEKLSNEGLELFKQGTAESLTKAREKLQAALVLWEKLEHKSGQAVTLLSIGGVYDKLGEKQKALSYYNQALPLFRAVGNRVVEALTLNNIGKVYSNLGETQKALSFFNQALPLRRAVGDKGGEATTLNNIGGVYSRLGETQKALSYYNKALPLHRTVGNRSKEATTLTGIGLVYSNLGEKQKALSFFNQALPLRRAVGDRRGEAITLNNIGLVYSNLGETQKALSFYNQALPLLRVVGDRAKEAGTLNNIGGVYSRLGEKQKALSFYNQALPLLRAVGDRRGEAITLVNIAGDYDLGEKQKAFSYYNQALPLLRAVGDKGMEAGTLNNIGQVYAELGEKQKALSFLNQALPLLRAVGNRSGEANTLWNLAYIERKQGNLQTSLKHIQDSIQIIEELRGTYTNQDLKTTYFATVQGYYKFYIDLLMELHKKHPSKGYDALALNASEKSRARGLLELLTEARADIRKGANPEFLAEESRLQELISAKEKLRYQIVNDKNKSNDPISQAAAQRLEKEIANHLEEYKQLQVKIKQSNPKYANLKYPEPLKLGEIQQQLDKDSLLLQYSLGEERSFLWVVSPDSLDTYELPKKSEIDKSAINLFCLISKFSSKPPSATGKENACEDTANFKTGSIDVAAKELSKLVLSPVKDKLGKKRLIIVADGALQYIPFAALADLSGKGVEGEAGEAGGAGGEKNNSFKKNRKEVPRGGLIPEPKPSHNKINYQPLLINHEIVNLPSASTIAIQRQELANRKRAPKALAILADPVFTATDNRVAEARNKQLNEQNSLELELERSALKRSADIFNRRGWQRLLGTRTEAETLLQLVPNGDRLNVFDFDANYNWATSNKLNQYRILHFATHGFVNDANPELSGIVLSLVNKQGRDIRGYLRLGDLFNLDYPADLIVLSACETGLGKEIQGEGLVGLTRGLMYAGAERLVVSLWQVSDEGTAVFMQEFYKQMLQEGKSANQALRATQLKMWNQEKWRNPNYWAAFAFLGEWEDEEGGSEGVRE</sequence>